<reference evidence="5" key="2">
    <citation type="submission" date="2020-09" db="EMBL/GenBank/DDBJ databases">
        <authorList>
            <person name="Sun Q."/>
            <person name="Zhou Y."/>
        </authorList>
    </citation>
    <scope>NUCLEOTIDE SEQUENCE</scope>
    <source>
        <strain evidence="5">CGMCC 1.15448</strain>
    </source>
</reference>
<gene>
    <name evidence="5" type="ORF">GCM10011511_22140</name>
</gene>
<dbReference type="InterPro" id="IPR036390">
    <property type="entry name" value="WH_DNA-bd_sf"/>
</dbReference>
<organism evidence="5 6">
    <name type="scientific">Puia dinghuensis</name>
    <dbReference type="NCBI Taxonomy" id="1792502"/>
    <lineage>
        <taxon>Bacteria</taxon>
        <taxon>Pseudomonadati</taxon>
        <taxon>Bacteroidota</taxon>
        <taxon>Chitinophagia</taxon>
        <taxon>Chitinophagales</taxon>
        <taxon>Chitinophagaceae</taxon>
        <taxon>Puia</taxon>
    </lineage>
</organism>
<keyword evidence="2" id="KW-0238">DNA-binding</keyword>
<reference evidence="5" key="1">
    <citation type="journal article" date="2014" name="Int. J. Syst. Evol. Microbiol.">
        <title>Complete genome sequence of Corynebacterium casei LMG S-19264T (=DSM 44701T), isolated from a smear-ripened cheese.</title>
        <authorList>
            <consortium name="US DOE Joint Genome Institute (JGI-PGF)"/>
            <person name="Walter F."/>
            <person name="Albersmeier A."/>
            <person name="Kalinowski J."/>
            <person name="Ruckert C."/>
        </authorList>
    </citation>
    <scope>NUCLEOTIDE SEQUENCE</scope>
    <source>
        <strain evidence="5">CGMCC 1.15448</strain>
    </source>
</reference>
<protein>
    <submittedName>
        <fullName evidence="5">Transcriptional regulator</fullName>
    </submittedName>
</protein>
<dbReference type="GO" id="GO:0003677">
    <property type="term" value="F:DNA binding"/>
    <property type="evidence" value="ECO:0007669"/>
    <property type="project" value="UniProtKB-KW"/>
</dbReference>
<keyword evidence="6" id="KW-1185">Reference proteome</keyword>
<dbReference type="PROSITE" id="PS51118">
    <property type="entry name" value="HTH_HXLR"/>
    <property type="match status" value="1"/>
</dbReference>
<evidence type="ECO:0000256" key="2">
    <source>
        <dbReference type="ARBA" id="ARBA00023125"/>
    </source>
</evidence>
<dbReference type="InterPro" id="IPR002577">
    <property type="entry name" value="HTH_HxlR"/>
</dbReference>
<accession>A0A8J2UCX3</accession>
<keyword evidence="1" id="KW-0805">Transcription regulation</keyword>
<dbReference type="InterPro" id="IPR036388">
    <property type="entry name" value="WH-like_DNA-bd_sf"/>
</dbReference>
<dbReference type="RefSeq" id="WP_188931467.1">
    <property type="nucleotide sequence ID" value="NZ_BMJC01000002.1"/>
</dbReference>
<feature type="domain" description="HTH hxlR-type" evidence="4">
    <location>
        <begin position="20"/>
        <end position="116"/>
    </location>
</feature>
<dbReference type="EMBL" id="BMJC01000002">
    <property type="protein sequence ID" value="GGA98391.1"/>
    <property type="molecule type" value="Genomic_DNA"/>
</dbReference>
<dbReference type="SUPFAM" id="SSF46785">
    <property type="entry name" value="Winged helix' DNA-binding domain"/>
    <property type="match status" value="1"/>
</dbReference>
<evidence type="ECO:0000259" key="4">
    <source>
        <dbReference type="PROSITE" id="PS51118"/>
    </source>
</evidence>
<dbReference type="Proteomes" id="UP000607559">
    <property type="component" value="Unassembled WGS sequence"/>
</dbReference>
<evidence type="ECO:0000313" key="6">
    <source>
        <dbReference type="Proteomes" id="UP000607559"/>
    </source>
</evidence>
<proteinExistence type="predicted"/>
<evidence type="ECO:0000313" key="5">
    <source>
        <dbReference type="EMBL" id="GGA98391.1"/>
    </source>
</evidence>
<comment type="caution">
    <text evidence="5">The sequence shown here is derived from an EMBL/GenBank/DDBJ whole genome shotgun (WGS) entry which is preliminary data.</text>
</comment>
<dbReference type="PANTHER" id="PTHR33204:SF29">
    <property type="entry name" value="TRANSCRIPTIONAL REGULATOR"/>
    <property type="match status" value="1"/>
</dbReference>
<dbReference type="Gene3D" id="1.10.10.10">
    <property type="entry name" value="Winged helix-like DNA-binding domain superfamily/Winged helix DNA-binding domain"/>
    <property type="match status" value="1"/>
</dbReference>
<sequence length="116" mass="13079">MTAIKESSTNQQNKQIVQACPVTYTLERIGGRWKPLILYQLMAGATRYGQLRKAIPGITEKMLIQHLRELEVDNLIVRDVKPVVPPHVEYSLSENGITLTPILQAMAEWGLARRGI</sequence>
<dbReference type="AlphaFoldDB" id="A0A8J2UCX3"/>
<keyword evidence="3" id="KW-0804">Transcription</keyword>
<dbReference type="Pfam" id="PF01638">
    <property type="entry name" value="HxlR"/>
    <property type="match status" value="1"/>
</dbReference>
<evidence type="ECO:0000256" key="1">
    <source>
        <dbReference type="ARBA" id="ARBA00023015"/>
    </source>
</evidence>
<evidence type="ECO:0000256" key="3">
    <source>
        <dbReference type="ARBA" id="ARBA00023163"/>
    </source>
</evidence>
<dbReference type="PANTHER" id="PTHR33204">
    <property type="entry name" value="TRANSCRIPTIONAL REGULATOR, MARR FAMILY"/>
    <property type="match status" value="1"/>
</dbReference>
<name>A0A8J2UCX3_9BACT</name>